<dbReference type="InterPro" id="IPR035892">
    <property type="entry name" value="C2_domain_sf"/>
</dbReference>
<dbReference type="PANTHER" id="PTHR13076:SF8">
    <property type="entry name" value="COILED-COIL AND C2 DOMAIN-CONTAINING PROTEIN 1A"/>
    <property type="match status" value="1"/>
</dbReference>
<dbReference type="CDD" id="cd20917">
    <property type="entry name" value="DCAF15-NTD"/>
    <property type="match status" value="1"/>
</dbReference>
<feature type="region of interest" description="Disordered" evidence="5">
    <location>
        <begin position="1"/>
        <end position="21"/>
    </location>
</feature>
<comment type="similarity">
    <text evidence="1">Belongs to the CC2D1 family.</text>
</comment>
<feature type="region of interest" description="Disordered" evidence="5">
    <location>
        <begin position="184"/>
        <end position="253"/>
    </location>
</feature>
<reference evidence="7 8" key="1">
    <citation type="journal article" date="2012" name="Genome Biol.">
        <title>Sequencing three crocodilian genomes to illuminate the evolution of archosaurs and amniotes.</title>
        <authorList>
            <person name="St John J.A."/>
            <person name="Braun E.L."/>
            <person name="Isberg S.R."/>
            <person name="Miles L.G."/>
            <person name="Chong A.Y."/>
            <person name="Gongora J."/>
            <person name="Dalzell P."/>
            <person name="Moran C."/>
            <person name="Bed'hom B."/>
            <person name="Abzhanov A."/>
            <person name="Burgess S.C."/>
            <person name="Cooksey A.M."/>
            <person name="Castoe T.A."/>
            <person name="Crawford N.G."/>
            <person name="Densmore L.D."/>
            <person name="Drew J.C."/>
            <person name="Edwards S.V."/>
            <person name="Faircloth B.C."/>
            <person name="Fujita M.K."/>
            <person name="Greenwold M.J."/>
            <person name="Hoffmann F.G."/>
            <person name="Howard J.M."/>
            <person name="Iguchi T."/>
            <person name="Janes D.E."/>
            <person name="Khan S.Y."/>
            <person name="Kohno S."/>
            <person name="de Koning A.J."/>
            <person name="Lance S.L."/>
            <person name="McCarthy F.M."/>
            <person name="McCormack J.E."/>
            <person name="Merchant M.E."/>
            <person name="Peterson D.G."/>
            <person name="Pollock D.D."/>
            <person name="Pourmand N."/>
            <person name="Raney B.J."/>
            <person name="Roessler K.A."/>
            <person name="Sanford J.R."/>
            <person name="Sawyer R.H."/>
            <person name="Schmidt C.J."/>
            <person name="Triplett E.W."/>
            <person name="Tuberville T.D."/>
            <person name="Venegas-Anaya M."/>
            <person name="Howard J.T."/>
            <person name="Jarvis E.D."/>
            <person name="Guillette L.J.Jr."/>
            <person name="Glenn T.C."/>
            <person name="Green R.E."/>
            <person name="Ray D.A."/>
        </authorList>
    </citation>
    <scope>NUCLEOTIDE SEQUENCE [LARGE SCALE GENOMIC DNA]</scope>
    <source>
        <strain evidence="7">KSC_2009_1</strain>
    </source>
</reference>
<dbReference type="Pfam" id="PF14939">
    <property type="entry name" value="DCAF15_WD40"/>
    <property type="match status" value="1"/>
</dbReference>
<evidence type="ECO:0000256" key="4">
    <source>
        <dbReference type="SAM" id="Coils"/>
    </source>
</evidence>
<accession>A0A151ML08</accession>
<dbReference type="InterPro" id="IPR037772">
    <property type="entry name" value="C2_Freud"/>
</dbReference>
<evidence type="ECO:0000256" key="1">
    <source>
        <dbReference type="ARBA" id="ARBA00010672"/>
    </source>
</evidence>
<comment type="caution">
    <text evidence="7">The sequence shown here is derived from an EMBL/GenBank/DDBJ whole genome shotgun (WGS) entry which is preliminary data.</text>
</comment>
<dbReference type="CDD" id="cd20913">
    <property type="entry name" value="DCAF15-CTD"/>
    <property type="match status" value="1"/>
</dbReference>
<evidence type="ECO:0000259" key="6">
    <source>
        <dbReference type="PROSITE" id="PS50004"/>
    </source>
</evidence>
<evidence type="ECO:0000313" key="8">
    <source>
        <dbReference type="Proteomes" id="UP000050525"/>
    </source>
</evidence>
<dbReference type="InterPro" id="IPR032734">
    <property type="entry name" value="DCAF15_WD40"/>
</dbReference>
<dbReference type="Pfam" id="PF00168">
    <property type="entry name" value="C2"/>
    <property type="match status" value="1"/>
</dbReference>
<dbReference type="Pfam" id="PF21528">
    <property type="entry name" value="CC2D1A-B_DM14"/>
    <property type="match status" value="3"/>
</dbReference>
<dbReference type="SUPFAM" id="SSF49562">
    <property type="entry name" value="C2 domain (Calcium/lipid-binding domain, CaLB)"/>
    <property type="match status" value="1"/>
</dbReference>
<keyword evidence="2 4" id="KW-0175">Coiled coil</keyword>
<organism evidence="7 8">
    <name type="scientific">Alligator mississippiensis</name>
    <name type="common">American alligator</name>
    <dbReference type="NCBI Taxonomy" id="8496"/>
    <lineage>
        <taxon>Eukaryota</taxon>
        <taxon>Metazoa</taxon>
        <taxon>Chordata</taxon>
        <taxon>Craniata</taxon>
        <taxon>Vertebrata</taxon>
        <taxon>Euteleostomi</taxon>
        <taxon>Archelosauria</taxon>
        <taxon>Archosauria</taxon>
        <taxon>Crocodylia</taxon>
        <taxon>Alligatoridae</taxon>
        <taxon>Alligatorinae</taxon>
        <taxon>Alligator</taxon>
    </lineage>
</organism>
<dbReference type="GO" id="GO:0001227">
    <property type="term" value="F:DNA-binding transcription repressor activity, RNA polymerase II-specific"/>
    <property type="evidence" value="ECO:0007669"/>
    <property type="project" value="InterPro"/>
</dbReference>
<proteinExistence type="inferred from homology"/>
<dbReference type="InterPro" id="IPR000008">
    <property type="entry name" value="C2_dom"/>
</dbReference>
<dbReference type="STRING" id="8496.A0A151ML08"/>
<name>A0A151ML08_ALLMI</name>
<dbReference type="SMART" id="SM00685">
    <property type="entry name" value="DM14"/>
    <property type="match status" value="4"/>
</dbReference>
<feature type="compositionally biased region" description="Low complexity" evidence="5">
    <location>
        <begin position="527"/>
        <end position="538"/>
    </location>
</feature>
<feature type="compositionally biased region" description="Low complexity" evidence="5">
    <location>
        <begin position="358"/>
        <end position="379"/>
    </location>
</feature>
<dbReference type="InterPro" id="IPR039725">
    <property type="entry name" value="CC2D1A/B"/>
</dbReference>
<dbReference type="PROSITE" id="PS50004">
    <property type="entry name" value="C2"/>
    <property type="match status" value="1"/>
</dbReference>
<dbReference type="FunFam" id="2.60.40.150:FF:000104">
    <property type="entry name" value="coiled-coil and C2 domain-containing protein 1B"/>
    <property type="match status" value="1"/>
</dbReference>
<sequence>MSKSRRPPPPPGPSGAAKARQMGLLVDFSPDGMMDNDDGEDDNELEAEFMAIVGGQPNLKGKPKGKTPLPMDAIERMAAFCMKDLDEEDGEEEDDLEDEDELMAELNEVLGEEEETQAALVPAAKANETPAESSSSESALVERLEMYKTAITNAKQVGDSSKVRRYERGLKTLENMVTSVRKGKKINEEEIPPPVALGKSVSSQQSSSPGTTPLLQPSIPDGSSSLLSHSSLQPPATTPPQLPQATSPKMLPPVLPKPKVLPVPALLIGSPEILEEKSVPLAPSPQAGSVSSGPQALVQARQWEYKMAALRAKQQGSIEEATQYYRIAKSLDPMLETLGKGQAVDLGSLPPPPDQLPKKLLSPCPQQSPAATPAATPEPKLVSPASDIPPPPRDLMEALQQRMERYKTAAAQAKSKGDDRKARMHDRIVKQYQDAIRAHKTGKAVEVSELPIPPGFPPIQGMEASSGSQSIVGVLQTAMKLANQEDRQNDEEEDEIQETKPHPALTKPVAVSQPKLPSQPAARVSSAGPAAPHPAGTAKSTLKANTRAQQQLVFLEGRKKQLMQAALQAKQKNDIEGAKLFLRQAKGLDPMIEAAQNGLPVDITKVPQVPANKEEFTFVPCRGVSIPSEAASQYVELMKLMRHQHEMCMNYSKQFTHLGSIAETIKFEKMAEDCKQSTEILKQAYAKGLPVPKYHYEQRTCTVVKIFPELNSNDMILCIVKGVNLPAPPGVAPNDLDAFVRFEFPYPNAEEAQKEKTGVIKNTDSPEFKEQFKLCINRGHRGLKRILQTKGIKFEVLHKGGLFKTDRIVGTAQLKLEALETTCEVREIIELLDSRRPTGGKLEVIVRLREPLSSQQLETKTEKWLVIDPLTVPSVTIPRAKPAAAPAGDMGSSRAAPALPSLNILAFDRDKLEKKMLAYKQAHQTVPNELMEQHRELAQRSQRLRAQFTQGGAVFRKEYMTQLERYLYLYTEAARRLGTEGNRDAAKEALYKRNLVESEESWRAAGTSTIPCPEVCLQRAARDLSAQRLASWARSVISTSDPSTKISGQLSPRLFRKLPPRVCVSLKNIVDEDFLCAGHIFLGFSKCGRYVLSYTSNSGDDDFSFYIYHLYWWEFNVHSKLKLVRQVRLFQDEEIYSDLYLTVCEWPSDSSKVIVFGFNTRSANGLLMNMMMMSDENHRDIYISTVAMPPIMHCPGCRDMALAHPGDPHAHCLQHGFMLHTKYQVVYPFPTFQPAFQLKKDQVVLLNTSYSLVACAVSVHTAGDSNFCQILYDGRNRPPPLHRGACGPANATPCPAGIEDRVERDSCPCWSAATAAQRTSLAMESHTKPAELSPAVARAKEFVADIFRRAKEAKGPVLAEEEDGGAGARFECQPAQEAGPCGALLLGTPAGASWEAKPGAGLVGDYCHLHHSPVSTQGERTPDGEFSPKECPLPGAEMDSQPAEPGYVNYTKLRYVLEPGDLSEPEDEYEDDKISLPFVVTDLRGRNLKPLKERAIFQGQYLTVEQLTLDFEYVINEVIRNDAAWSHQFCSFSDYDIVILEVCSETNQVIINIGLLLLAFPSPDEEGQLRPKTYHTSLKVAWNLNTGTFITVSVGDLTEVKGQTSGSVWSSYRKSCVDMVMKWLVPESSGRYVNRMTNEALHKGYSLKVLADNERYTWIVL</sequence>
<dbReference type="PANTHER" id="PTHR13076">
    <property type="entry name" value="COILED-COIL AND C2 DOMAIN-CONTAINING PROTEIN 1-LIKE"/>
    <property type="match status" value="1"/>
</dbReference>
<feature type="coiled-coil region" evidence="4">
    <location>
        <begin position="545"/>
        <end position="572"/>
    </location>
</feature>
<feature type="compositionally biased region" description="Low complexity" evidence="5">
    <location>
        <begin position="223"/>
        <end position="235"/>
    </location>
</feature>
<gene>
    <name evidence="7" type="ORF">Y1Q_0009014</name>
</gene>
<dbReference type="EMBL" id="AKHW03005909">
    <property type="protein sequence ID" value="KYO25225.1"/>
    <property type="molecule type" value="Genomic_DNA"/>
</dbReference>
<feature type="domain" description="C2" evidence="6">
    <location>
        <begin position="690"/>
        <end position="829"/>
    </location>
</feature>
<evidence type="ECO:0000313" key="7">
    <source>
        <dbReference type="EMBL" id="KYO25225.1"/>
    </source>
</evidence>
<evidence type="ECO:0000256" key="2">
    <source>
        <dbReference type="ARBA" id="ARBA00023054"/>
    </source>
</evidence>
<dbReference type="Gene3D" id="2.60.40.150">
    <property type="entry name" value="C2 domain"/>
    <property type="match status" value="1"/>
</dbReference>
<dbReference type="InterPro" id="IPR047319">
    <property type="entry name" value="DCAF15_C"/>
</dbReference>
<feature type="region of interest" description="Disordered" evidence="5">
    <location>
        <begin position="342"/>
        <end position="393"/>
    </location>
</feature>
<keyword evidence="8" id="KW-1185">Reference proteome</keyword>
<dbReference type="SMART" id="SM00239">
    <property type="entry name" value="C2"/>
    <property type="match status" value="1"/>
</dbReference>
<dbReference type="CDD" id="cd08690">
    <property type="entry name" value="C2_Freud-1"/>
    <property type="match status" value="1"/>
</dbReference>
<feature type="region of interest" description="Disordered" evidence="5">
    <location>
        <begin position="483"/>
        <end position="544"/>
    </location>
</feature>
<protein>
    <recommendedName>
        <fullName evidence="3">Coiled-coil and C2 domain-containing protein 1B</fullName>
    </recommendedName>
</protein>
<dbReference type="InterPro" id="IPR006608">
    <property type="entry name" value="CC2D1A/B_DM14"/>
</dbReference>
<dbReference type="Proteomes" id="UP000050525">
    <property type="component" value="Unassembled WGS sequence"/>
</dbReference>
<evidence type="ECO:0000256" key="3">
    <source>
        <dbReference type="ARBA" id="ARBA00068693"/>
    </source>
</evidence>
<evidence type="ECO:0000256" key="5">
    <source>
        <dbReference type="SAM" id="MobiDB-lite"/>
    </source>
</evidence>